<dbReference type="EMBL" id="JAKIJS010000005">
    <property type="protein sequence ID" value="MCF6139546.1"/>
    <property type="molecule type" value="Genomic_DNA"/>
</dbReference>
<evidence type="ECO:0000313" key="2">
    <source>
        <dbReference type="EMBL" id="MCF6139546.1"/>
    </source>
</evidence>
<organism evidence="2 3">
    <name type="scientific">Pseudalkalibacillus berkeleyi</name>
    <dbReference type="NCBI Taxonomy" id="1069813"/>
    <lineage>
        <taxon>Bacteria</taxon>
        <taxon>Bacillati</taxon>
        <taxon>Bacillota</taxon>
        <taxon>Bacilli</taxon>
        <taxon>Bacillales</taxon>
        <taxon>Fictibacillaceae</taxon>
        <taxon>Pseudalkalibacillus</taxon>
    </lineage>
</organism>
<proteinExistence type="predicted"/>
<name>A0ABS9H5Z2_9BACL</name>
<dbReference type="RefSeq" id="WP_236338877.1">
    <property type="nucleotide sequence ID" value="NZ_JAKIJS010000005.1"/>
</dbReference>
<dbReference type="Proteomes" id="UP001649381">
    <property type="component" value="Unassembled WGS sequence"/>
</dbReference>
<evidence type="ECO:0000313" key="3">
    <source>
        <dbReference type="Proteomes" id="UP001649381"/>
    </source>
</evidence>
<keyword evidence="1" id="KW-0812">Transmembrane</keyword>
<accession>A0ABS9H5Z2</accession>
<sequence length="85" mass="9733">MKKISLFLNGFWREPLWFKSLILVSLILSIVFSSFLMSDLQYSEPIAKLSAALFFGIFAYKFRMNRKVSGAFILLSVLCIGIVVF</sequence>
<keyword evidence="3" id="KW-1185">Reference proteome</keyword>
<comment type="caution">
    <text evidence="2">The sequence shown here is derived from an EMBL/GenBank/DDBJ whole genome shotgun (WGS) entry which is preliminary data.</text>
</comment>
<evidence type="ECO:0000256" key="1">
    <source>
        <dbReference type="SAM" id="Phobius"/>
    </source>
</evidence>
<reference evidence="2 3" key="1">
    <citation type="submission" date="2022-01" db="EMBL/GenBank/DDBJ databases">
        <title>Alkalihalobacillus sp. EGI L200015, a novel bacterium isolated from a salt lake sediment.</title>
        <authorList>
            <person name="Gao L."/>
            <person name="Fang B.-Z."/>
            <person name="Li W.-J."/>
        </authorList>
    </citation>
    <scope>NUCLEOTIDE SEQUENCE [LARGE SCALE GENOMIC DNA]</scope>
    <source>
        <strain evidence="2 3">KCTC 12718</strain>
    </source>
</reference>
<gene>
    <name evidence="2" type="ORF">L2716_17660</name>
</gene>
<feature type="transmembrane region" description="Helical" evidence="1">
    <location>
        <begin position="67"/>
        <end position="84"/>
    </location>
</feature>
<feature type="transmembrane region" description="Helical" evidence="1">
    <location>
        <begin position="16"/>
        <end position="36"/>
    </location>
</feature>
<keyword evidence="1" id="KW-0472">Membrane</keyword>
<keyword evidence="1" id="KW-1133">Transmembrane helix</keyword>
<evidence type="ECO:0008006" key="4">
    <source>
        <dbReference type="Google" id="ProtNLM"/>
    </source>
</evidence>
<protein>
    <recommendedName>
        <fullName evidence="4">YoqO-like protein</fullName>
    </recommendedName>
</protein>